<feature type="compositionally biased region" description="Acidic residues" evidence="2">
    <location>
        <begin position="115"/>
        <end position="136"/>
    </location>
</feature>
<feature type="compositionally biased region" description="Basic and acidic residues" evidence="2">
    <location>
        <begin position="172"/>
        <end position="184"/>
    </location>
</feature>
<evidence type="ECO:0000256" key="2">
    <source>
        <dbReference type="SAM" id="MobiDB-lite"/>
    </source>
</evidence>
<protein>
    <submittedName>
        <fullName evidence="3">SPOSA6832_01914-mRNA-1:cds</fullName>
    </submittedName>
</protein>
<dbReference type="OrthoDB" id="2192561at2759"/>
<evidence type="ECO:0000313" key="3">
    <source>
        <dbReference type="EMBL" id="CEQ40318.1"/>
    </source>
</evidence>
<keyword evidence="4" id="KW-1185">Reference proteome</keyword>
<name>A0A0D6EKR2_SPOSA</name>
<feature type="region of interest" description="Disordered" evidence="2">
    <location>
        <begin position="172"/>
        <end position="191"/>
    </location>
</feature>
<dbReference type="GO" id="GO:0030688">
    <property type="term" value="C:preribosome, small subunit precursor"/>
    <property type="evidence" value="ECO:0007669"/>
    <property type="project" value="TreeGrafter"/>
</dbReference>
<dbReference type="GO" id="GO:0006364">
    <property type="term" value="P:rRNA processing"/>
    <property type="evidence" value="ECO:0007669"/>
    <property type="project" value="TreeGrafter"/>
</dbReference>
<dbReference type="Proteomes" id="UP000243876">
    <property type="component" value="Unassembled WGS sequence"/>
</dbReference>
<dbReference type="GO" id="GO:0005737">
    <property type="term" value="C:cytoplasm"/>
    <property type="evidence" value="ECO:0007669"/>
    <property type="project" value="TreeGrafter"/>
</dbReference>
<feature type="region of interest" description="Disordered" evidence="2">
    <location>
        <begin position="1"/>
        <end position="55"/>
    </location>
</feature>
<dbReference type="GO" id="GO:0005730">
    <property type="term" value="C:nucleolus"/>
    <property type="evidence" value="ECO:0007669"/>
    <property type="project" value="TreeGrafter"/>
</dbReference>
<dbReference type="PANTHER" id="PTHR12821">
    <property type="entry name" value="BYSTIN"/>
    <property type="match status" value="1"/>
</dbReference>
<dbReference type="Pfam" id="PF05291">
    <property type="entry name" value="Bystin"/>
    <property type="match status" value="1"/>
</dbReference>
<dbReference type="GO" id="GO:0030515">
    <property type="term" value="F:snoRNA binding"/>
    <property type="evidence" value="ECO:0007669"/>
    <property type="project" value="TreeGrafter"/>
</dbReference>
<feature type="non-terminal residue" evidence="3">
    <location>
        <position position="1"/>
    </location>
</feature>
<comment type="similarity">
    <text evidence="1">Belongs to the bystin family.</text>
</comment>
<proteinExistence type="inferred from homology"/>
<organism evidence="3 4">
    <name type="scientific">Sporidiobolus salmonicolor</name>
    <name type="common">Yeast-like fungus</name>
    <name type="synonym">Sporobolomyces salmonicolor</name>
    <dbReference type="NCBI Taxonomy" id="5005"/>
    <lineage>
        <taxon>Eukaryota</taxon>
        <taxon>Fungi</taxon>
        <taxon>Dikarya</taxon>
        <taxon>Basidiomycota</taxon>
        <taxon>Pucciniomycotina</taxon>
        <taxon>Microbotryomycetes</taxon>
        <taxon>Sporidiobolales</taxon>
        <taxon>Sporidiobolaceae</taxon>
        <taxon>Sporobolomyces</taxon>
    </lineage>
</organism>
<sequence>MPKAVSSRKAVAPKHDPLATQLKLGELSDAGHLSQPGKRQKSKKHHQEEAGALDAKVTRKVLAMARDQQDEIAEEDLHELGLDVEYVPPPTISPSLTSLCSFPTSDADRQMRGEEGEEDEDEELSDNEEYEEFEELEVDEGDQAILDSYLPQGQLQPGRTLADLIMEKIGQAEDGKGKEPEVSREPPPGFNPKVVEVYTKVGNLLSRYKSGPLPKAFKILPTLSMWPTLVMLTNPEEWTPHATYAATRIFASNLDPKQSQKFYKEILLEKVREEISQSGKLSVQTYMALKKAIYKPAAFFKGLLFPLCETGSCTLREAAILGSVLTRVSVPVLHSGAALLKLAEMDYTGPNSLFIRVLLGKKYALPYKVVDALVFHFIRFKRDPRVMPDLTAEQKEALLEVLRAKVHPQITPEIRREIVHSVARGEEMMAPEGEMDVEIQ</sequence>
<dbReference type="AlphaFoldDB" id="A0A0D6EKR2"/>
<feature type="region of interest" description="Disordered" evidence="2">
    <location>
        <begin position="85"/>
        <end position="136"/>
    </location>
</feature>
<evidence type="ECO:0000313" key="4">
    <source>
        <dbReference type="Proteomes" id="UP000243876"/>
    </source>
</evidence>
<evidence type="ECO:0000256" key="1">
    <source>
        <dbReference type="ARBA" id="ARBA00007114"/>
    </source>
</evidence>
<dbReference type="PANTHER" id="PTHR12821:SF0">
    <property type="entry name" value="BYSTIN"/>
    <property type="match status" value="1"/>
</dbReference>
<gene>
    <name evidence="3" type="primary">SPOSA6832_01914</name>
</gene>
<accession>A0A0D6EKR2</accession>
<dbReference type="EMBL" id="CENE01000006">
    <property type="protein sequence ID" value="CEQ40318.1"/>
    <property type="molecule type" value="Genomic_DNA"/>
</dbReference>
<dbReference type="InterPro" id="IPR007955">
    <property type="entry name" value="Bystin"/>
</dbReference>
<reference evidence="4" key="1">
    <citation type="submission" date="2015-02" db="EMBL/GenBank/DDBJ databases">
        <authorList>
            <person name="Gon?alves P."/>
        </authorList>
    </citation>
    <scope>NUCLEOTIDE SEQUENCE [LARGE SCALE GENOMIC DNA]</scope>
</reference>